<dbReference type="InterPro" id="IPR037066">
    <property type="entry name" value="Plug_dom_sf"/>
</dbReference>
<evidence type="ECO:0000256" key="4">
    <source>
        <dbReference type="ARBA" id="ARBA00022496"/>
    </source>
</evidence>
<reference evidence="16 17" key="1">
    <citation type="submission" date="2018-08" db="EMBL/GenBank/DDBJ databases">
        <title>A genome reference for cultivated species of the human gut microbiota.</title>
        <authorList>
            <person name="Zou Y."/>
            <person name="Xue W."/>
            <person name="Luo G."/>
        </authorList>
    </citation>
    <scope>NUCLEOTIDE SEQUENCE [LARGE SCALE GENOMIC DNA]</scope>
    <source>
        <strain evidence="16 17">AF24-12</strain>
    </source>
</reference>
<dbReference type="InterPro" id="IPR000531">
    <property type="entry name" value="Beta-barrel_TonB"/>
</dbReference>
<organism evidence="16 17">
    <name type="scientific">Segatella copri</name>
    <dbReference type="NCBI Taxonomy" id="165179"/>
    <lineage>
        <taxon>Bacteria</taxon>
        <taxon>Pseudomonadati</taxon>
        <taxon>Bacteroidota</taxon>
        <taxon>Bacteroidia</taxon>
        <taxon>Bacteroidales</taxon>
        <taxon>Prevotellaceae</taxon>
        <taxon>Segatella</taxon>
    </lineage>
</organism>
<evidence type="ECO:0000313" key="17">
    <source>
        <dbReference type="Proteomes" id="UP000283872"/>
    </source>
</evidence>
<protein>
    <submittedName>
        <fullName evidence="16">SusC/RagA family TonB-linked outer membrane protein</fullName>
    </submittedName>
</protein>
<keyword evidence="2 12" id="KW-0813">Transport</keyword>
<dbReference type="Gene3D" id="2.40.170.20">
    <property type="entry name" value="TonB-dependent receptor, beta-barrel domain"/>
    <property type="match status" value="1"/>
</dbReference>
<dbReference type="Pfam" id="PF00593">
    <property type="entry name" value="TonB_dep_Rec_b-barrel"/>
    <property type="match status" value="1"/>
</dbReference>
<keyword evidence="4" id="KW-0410">Iron transport</keyword>
<evidence type="ECO:0000256" key="6">
    <source>
        <dbReference type="ARBA" id="ARBA00022729"/>
    </source>
</evidence>
<dbReference type="GO" id="GO:0009279">
    <property type="term" value="C:cell outer membrane"/>
    <property type="evidence" value="ECO:0007669"/>
    <property type="project" value="UniProtKB-SubCell"/>
</dbReference>
<dbReference type="NCBIfam" id="TIGR04056">
    <property type="entry name" value="OMP_RagA_SusC"/>
    <property type="match status" value="1"/>
</dbReference>
<dbReference type="InterPro" id="IPR036942">
    <property type="entry name" value="Beta-barrel_TonB_sf"/>
</dbReference>
<dbReference type="PANTHER" id="PTHR32552">
    <property type="entry name" value="FERRICHROME IRON RECEPTOR-RELATED"/>
    <property type="match status" value="1"/>
</dbReference>
<evidence type="ECO:0000256" key="7">
    <source>
        <dbReference type="ARBA" id="ARBA00023004"/>
    </source>
</evidence>
<comment type="subcellular location">
    <subcellularLocation>
        <location evidence="1 12">Cell outer membrane</location>
        <topology evidence="1 12">Multi-pass membrane protein</topology>
    </subcellularLocation>
</comment>
<keyword evidence="10 12" id="KW-0472">Membrane</keyword>
<evidence type="ECO:0000256" key="2">
    <source>
        <dbReference type="ARBA" id="ARBA00022448"/>
    </source>
</evidence>
<evidence type="ECO:0000256" key="1">
    <source>
        <dbReference type="ARBA" id="ARBA00004571"/>
    </source>
</evidence>
<dbReference type="Gene3D" id="2.60.40.1120">
    <property type="entry name" value="Carboxypeptidase-like, regulatory domain"/>
    <property type="match status" value="1"/>
</dbReference>
<feature type="domain" description="TonB-dependent receptor-like beta-barrel" evidence="14">
    <location>
        <begin position="460"/>
        <end position="856"/>
    </location>
</feature>
<dbReference type="GO" id="GO:0015344">
    <property type="term" value="F:siderophore uptake transmembrane transporter activity"/>
    <property type="evidence" value="ECO:0007669"/>
    <property type="project" value="TreeGrafter"/>
</dbReference>
<keyword evidence="5 12" id="KW-0812">Transmembrane</keyword>
<evidence type="ECO:0000256" key="3">
    <source>
        <dbReference type="ARBA" id="ARBA00022452"/>
    </source>
</evidence>
<dbReference type="InterPro" id="IPR039426">
    <property type="entry name" value="TonB-dep_rcpt-like"/>
</dbReference>
<dbReference type="SUPFAM" id="SSF49464">
    <property type="entry name" value="Carboxypeptidase regulatory domain-like"/>
    <property type="match status" value="1"/>
</dbReference>
<accession>A0A3E5E8S1</accession>
<keyword evidence="11 12" id="KW-0998">Cell outer membrane</keyword>
<evidence type="ECO:0000256" key="8">
    <source>
        <dbReference type="ARBA" id="ARBA00023065"/>
    </source>
</evidence>
<dbReference type="PANTHER" id="PTHR32552:SF68">
    <property type="entry name" value="FERRICHROME OUTER MEMBRANE TRANSPORTER_PHAGE RECEPTOR"/>
    <property type="match status" value="1"/>
</dbReference>
<dbReference type="AlphaFoldDB" id="A0A3E5E8S1"/>
<comment type="similarity">
    <text evidence="12 13">Belongs to the TonB-dependent receptor family.</text>
</comment>
<evidence type="ECO:0000256" key="9">
    <source>
        <dbReference type="ARBA" id="ARBA00023077"/>
    </source>
</evidence>
<dbReference type="NCBIfam" id="TIGR04057">
    <property type="entry name" value="SusC_RagA_signa"/>
    <property type="match status" value="1"/>
</dbReference>
<keyword evidence="8" id="KW-0406">Ion transport</keyword>
<dbReference type="PROSITE" id="PS52016">
    <property type="entry name" value="TONB_DEPENDENT_REC_3"/>
    <property type="match status" value="1"/>
</dbReference>
<evidence type="ECO:0000313" key="16">
    <source>
        <dbReference type="EMBL" id="RGS15154.1"/>
    </source>
</evidence>
<keyword evidence="9 13" id="KW-0798">TonB box</keyword>
<evidence type="ECO:0000256" key="12">
    <source>
        <dbReference type="PROSITE-ProRule" id="PRU01360"/>
    </source>
</evidence>
<evidence type="ECO:0000256" key="10">
    <source>
        <dbReference type="ARBA" id="ARBA00023136"/>
    </source>
</evidence>
<keyword evidence="7" id="KW-0408">Iron</keyword>
<comment type="caution">
    <text evidence="16">The sequence shown here is derived from an EMBL/GenBank/DDBJ whole genome shotgun (WGS) entry which is preliminary data.</text>
</comment>
<evidence type="ECO:0000259" key="15">
    <source>
        <dbReference type="Pfam" id="PF07715"/>
    </source>
</evidence>
<dbReference type="InterPro" id="IPR008969">
    <property type="entry name" value="CarboxyPept-like_regulatory"/>
</dbReference>
<dbReference type="Pfam" id="PF07715">
    <property type="entry name" value="Plug"/>
    <property type="match status" value="1"/>
</dbReference>
<evidence type="ECO:0000256" key="13">
    <source>
        <dbReference type="RuleBase" id="RU003357"/>
    </source>
</evidence>
<dbReference type="Pfam" id="PF13715">
    <property type="entry name" value="CarbopepD_reg_2"/>
    <property type="match status" value="1"/>
</dbReference>
<dbReference type="SUPFAM" id="SSF56935">
    <property type="entry name" value="Porins"/>
    <property type="match status" value="1"/>
</dbReference>
<dbReference type="InterPro" id="IPR012910">
    <property type="entry name" value="Plug_dom"/>
</dbReference>
<dbReference type="InterPro" id="IPR023997">
    <property type="entry name" value="TonB-dep_OMP_SusC/RagA_CS"/>
</dbReference>
<dbReference type="EMBL" id="QRVA01000020">
    <property type="protein sequence ID" value="RGS15154.1"/>
    <property type="molecule type" value="Genomic_DNA"/>
</dbReference>
<sequence>MRKIYIKYYEVGIFISNCLLKICLINKKYVSLHPIFVSCLIFKRENYGKKTDHAHGGLILSTGIALAQTTVTGKVVSQEDGEPVIGASVRIVGTKTGTATDVDGNFTLPNASKDAVLEISYLGMQTKTMKASAKMKIILASDARNLDEVVVTALGMKRSEKTLGYAASTANASELTVAKSGSLMSGLQGKMAGVQISGGGVTGTSQKVVIRGISSVSSNNPLYIVDGVPINNDRLGDNSVDFGSGAGDINPEDIESVTVLKGASATALYGSRAANGVIMITTKKPQGNKKASITYDGSLTFTDVLRVPMTQNLFGQGWGSWSNEENGSWGPRLDGREHWYGSTGLSNGETLTKPFSYAKNNIRDFYQVGKEWNNNVSLRYGDEKVGIVASYGNVSSNGITPNNGDTYYRNTFSLRGYANIDRFHLDMSLNYVRKDMRRSRDMYMELLQGASDVRFTDMKDYNLERNNVDNYYTLYATNPYYMVDNFYSTYQDDRIYGKLELSYDITKDIKVIGRFGGDYTNNKTERIEPRILYTEGSYQANGNGTTVGNQGYYSKYRSQRGQIDASLLLTGNHTFGDFSVGATLGWNLNQRNYDTVGGYNEQLEIPGWNSLDNTISNSLTDATSWKRRLIGLLGQVELGYKDWAFLNLSARNDWSSTLPVGNNSFFYGGANVSVLLNQAIPALKNTKQIDLLKVRAAIGQTGNDADVYMTNSYYRPFQSYYTYLPISGVLGLTEYNRLPNTNLKPEITTEYELGLSGTFFGNRLSFDVAYYDRTTKNQIISATLAPETGYTTNTRNVGKLQNKGIEAMVNFTPIRTKDWEWSVGATYSKNWSKVKELWDGLDEYTIPVGTTSTGLYSSMRGVSYVLKVGEPIGIFKLPATEKVTDKNSQYYGYKVVDNNGFLKSSSTEYDYLGSSQPDFVMGFTTHLKWKNLTLAATGDWHKGGLMYSETSYITHFNGNSTETVFNERDAFIYPHSVKVVGGQYVENNIPVSSEKMNYAQGNYSYNPEVRRDFVVSRSYFKLRELALTYDFPKTITSALKMQKLSLSLVGHNLLLITPKHQNYIDPESSNFGNDISSEFGETMGSVSTRNYGINLKVVF</sequence>
<keyword evidence="6" id="KW-0732">Signal</keyword>
<proteinExistence type="inferred from homology"/>
<dbReference type="Gene3D" id="2.170.130.10">
    <property type="entry name" value="TonB-dependent receptor, plug domain"/>
    <property type="match status" value="1"/>
</dbReference>
<evidence type="ECO:0000256" key="11">
    <source>
        <dbReference type="ARBA" id="ARBA00023237"/>
    </source>
</evidence>
<name>A0A3E5E8S1_9BACT</name>
<gene>
    <name evidence="16" type="ORF">DWY11_08980</name>
</gene>
<evidence type="ECO:0000256" key="5">
    <source>
        <dbReference type="ARBA" id="ARBA00022692"/>
    </source>
</evidence>
<evidence type="ECO:0000259" key="14">
    <source>
        <dbReference type="Pfam" id="PF00593"/>
    </source>
</evidence>
<dbReference type="InterPro" id="IPR023996">
    <property type="entry name" value="TonB-dep_OMP_SusC/RagA"/>
</dbReference>
<keyword evidence="3 12" id="KW-1134">Transmembrane beta strand</keyword>
<dbReference type="Proteomes" id="UP000283872">
    <property type="component" value="Unassembled WGS sequence"/>
</dbReference>
<feature type="domain" description="TonB-dependent receptor plug" evidence="15">
    <location>
        <begin position="164"/>
        <end position="277"/>
    </location>
</feature>